<gene>
    <name evidence="6" type="ORF">AMAG_07775</name>
</gene>
<dbReference type="AlphaFoldDB" id="A0A0L0SJL0"/>
<accession>A0A0L0SJL0</accession>
<dbReference type="OMA" id="GWLAYEV"/>
<dbReference type="Pfam" id="PF09799">
    <property type="entry name" value="Transmemb_17"/>
    <property type="match status" value="1"/>
</dbReference>
<feature type="transmembrane region" description="Helical" evidence="5">
    <location>
        <begin position="56"/>
        <end position="76"/>
    </location>
</feature>
<dbReference type="eggNOG" id="KOG4694">
    <property type="taxonomic scope" value="Eukaryota"/>
</dbReference>
<sequence>MGIMIYMTWAKMRTSPPLNAFYQFTLHFNLVFFLVVEPGRLLLGLRGNRREKVTELAGFLLLTGMPQAVVLVYFAWLQRVHAGAVVYPVEFALNGVYMAALVVPQGWLAYEVVGRFVRLRSGRRGPTGSRR</sequence>
<dbReference type="PANTHER" id="PTHR13531">
    <property type="entry name" value="GEO07735P1-RELATED-RELATED"/>
    <property type="match status" value="1"/>
</dbReference>
<name>A0A0L0SJL0_ALLM3</name>
<dbReference type="VEuPathDB" id="FungiDB:AMAG_07775"/>
<keyword evidence="2 5" id="KW-0812">Transmembrane</keyword>
<dbReference type="OrthoDB" id="311720at2759"/>
<dbReference type="STRING" id="578462.A0A0L0SJL0"/>
<dbReference type="GO" id="GO:1905515">
    <property type="term" value="P:non-motile cilium assembly"/>
    <property type="evidence" value="ECO:0007669"/>
    <property type="project" value="TreeGrafter"/>
</dbReference>
<dbReference type="EMBL" id="GG745340">
    <property type="protein sequence ID" value="KNE62570.1"/>
    <property type="molecule type" value="Genomic_DNA"/>
</dbReference>
<evidence type="ECO:0000313" key="7">
    <source>
        <dbReference type="Proteomes" id="UP000054350"/>
    </source>
</evidence>
<reference evidence="7" key="2">
    <citation type="submission" date="2009-11" db="EMBL/GenBank/DDBJ databases">
        <title>The Genome Sequence of Allomyces macrogynus strain ATCC 38327.</title>
        <authorList>
            <consortium name="The Broad Institute Genome Sequencing Platform"/>
            <person name="Russ C."/>
            <person name="Cuomo C."/>
            <person name="Shea T."/>
            <person name="Young S.K."/>
            <person name="Zeng Q."/>
            <person name="Koehrsen M."/>
            <person name="Haas B."/>
            <person name="Borodovsky M."/>
            <person name="Guigo R."/>
            <person name="Alvarado L."/>
            <person name="Berlin A."/>
            <person name="Borenstein D."/>
            <person name="Chen Z."/>
            <person name="Engels R."/>
            <person name="Freedman E."/>
            <person name="Gellesch M."/>
            <person name="Goldberg J."/>
            <person name="Griggs A."/>
            <person name="Gujja S."/>
            <person name="Heiman D."/>
            <person name="Hepburn T."/>
            <person name="Howarth C."/>
            <person name="Jen D."/>
            <person name="Larson L."/>
            <person name="Lewis B."/>
            <person name="Mehta T."/>
            <person name="Park D."/>
            <person name="Pearson M."/>
            <person name="Roberts A."/>
            <person name="Saif S."/>
            <person name="Shenoy N."/>
            <person name="Sisk P."/>
            <person name="Stolte C."/>
            <person name="Sykes S."/>
            <person name="Walk T."/>
            <person name="White J."/>
            <person name="Yandava C."/>
            <person name="Burger G."/>
            <person name="Gray M.W."/>
            <person name="Holland P.W.H."/>
            <person name="King N."/>
            <person name="Lang F.B.F."/>
            <person name="Roger A.J."/>
            <person name="Ruiz-Trillo I."/>
            <person name="Lander E."/>
            <person name="Nusbaum C."/>
        </authorList>
    </citation>
    <scope>NUCLEOTIDE SEQUENCE [LARGE SCALE GENOMIC DNA]</scope>
    <source>
        <strain evidence="7">ATCC 38327</strain>
    </source>
</reference>
<proteinExistence type="predicted"/>
<organism evidence="6 7">
    <name type="scientific">Allomyces macrogynus (strain ATCC 38327)</name>
    <name type="common">Allomyces javanicus var. macrogynus</name>
    <dbReference type="NCBI Taxonomy" id="578462"/>
    <lineage>
        <taxon>Eukaryota</taxon>
        <taxon>Fungi</taxon>
        <taxon>Fungi incertae sedis</taxon>
        <taxon>Blastocladiomycota</taxon>
        <taxon>Blastocladiomycetes</taxon>
        <taxon>Blastocladiales</taxon>
        <taxon>Blastocladiaceae</taxon>
        <taxon>Allomyces</taxon>
    </lineage>
</organism>
<dbReference type="Proteomes" id="UP000054350">
    <property type="component" value="Unassembled WGS sequence"/>
</dbReference>
<comment type="subcellular location">
    <subcellularLocation>
        <location evidence="1">Membrane</location>
        <topology evidence="1">Multi-pass membrane protein</topology>
    </subcellularLocation>
</comment>
<evidence type="ECO:0000256" key="2">
    <source>
        <dbReference type="ARBA" id="ARBA00022692"/>
    </source>
</evidence>
<keyword evidence="7" id="KW-1185">Reference proteome</keyword>
<keyword evidence="3 5" id="KW-1133">Transmembrane helix</keyword>
<evidence type="ECO:0000256" key="3">
    <source>
        <dbReference type="ARBA" id="ARBA00022989"/>
    </source>
</evidence>
<feature type="transmembrane region" description="Helical" evidence="5">
    <location>
        <begin position="20"/>
        <end position="36"/>
    </location>
</feature>
<dbReference type="GO" id="GO:0016020">
    <property type="term" value="C:membrane"/>
    <property type="evidence" value="ECO:0007669"/>
    <property type="project" value="UniProtKB-SubCell"/>
</dbReference>
<reference evidence="6 7" key="1">
    <citation type="submission" date="2009-11" db="EMBL/GenBank/DDBJ databases">
        <title>Annotation of Allomyces macrogynus ATCC 38327.</title>
        <authorList>
            <consortium name="The Broad Institute Genome Sequencing Platform"/>
            <person name="Russ C."/>
            <person name="Cuomo C."/>
            <person name="Burger G."/>
            <person name="Gray M.W."/>
            <person name="Holland P.W.H."/>
            <person name="King N."/>
            <person name="Lang F.B.F."/>
            <person name="Roger A.J."/>
            <person name="Ruiz-Trillo I."/>
            <person name="Young S.K."/>
            <person name="Zeng Q."/>
            <person name="Gargeya S."/>
            <person name="Fitzgerald M."/>
            <person name="Haas B."/>
            <person name="Abouelleil A."/>
            <person name="Alvarado L."/>
            <person name="Arachchi H.M."/>
            <person name="Berlin A."/>
            <person name="Chapman S.B."/>
            <person name="Gearin G."/>
            <person name="Goldberg J."/>
            <person name="Griggs A."/>
            <person name="Gujja S."/>
            <person name="Hansen M."/>
            <person name="Heiman D."/>
            <person name="Howarth C."/>
            <person name="Larimer J."/>
            <person name="Lui A."/>
            <person name="MacDonald P.J.P."/>
            <person name="McCowen C."/>
            <person name="Montmayeur A."/>
            <person name="Murphy C."/>
            <person name="Neiman D."/>
            <person name="Pearson M."/>
            <person name="Priest M."/>
            <person name="Roberts A."/>
            <person name="Saif S."/>
            <person name="Shea T."/>
            <person name="Sisk P."/>
            <person name="Stolte C."/>
            <person name="Sykes S."/>
            <person name="Wortman J."/>
            <person name="Nusbaum C."/>
            <person name="Birren B."/>
        </authorList>
    </citation>
    <scope>NUCLEOTIDE SEQUENCE [LARGE SCALE GENOMIC DNA]</scope>
    <source>
        <strain evidence="6 7">ATCC 38327</strain>
    </source>
</reference>
<evidence type="ECO:0000256" key="4">
    <source>
        <dbReference type="ARBA" id="ARBA00023136"/>
    </source>
</evidence>
<feature type="transmembrane region" description="Helical" evidence="5">
    <location>
        <begin position="96"/>
        <end position="117"/>
    </location>
</feature>
<dbReference type="InterPro" id="IPR019184">
    <property type="entry name" value="Uncharacterised_TM-17"/>
</dbReference>
<evidence type="ECO:0000256" key="5">
    <source>
        <dbReference type="SAM" id="Phobius"/>
    </source>
</evidence>
<dbReference type="GO" id="GO:0035869">
    <property type="term" value="C:ciliary transition zone"/>
    <property type="evidence" value="ECO:0007669"/>
    <property type="project" value="TreeGrafter"/>
</dbReference>
<evidence type="ECO:0000256" key="1">
    <source>
        <dbReference type="ARBA" id="ARBA00004141"/>
    </source>
</evidence>
<keyword evidence="4 5" id="KW-0472">Membrane</keyword>
<protein>
    <submittedName>
        <fullName evidence="6">Uncharacterized protein</fullName>
    </submittedName>
</protein>
<evidence type="ECO:0000313" key="6">
    <source>
        <dbReference type="EMBL" id="KNE62570.1"/>
    </source>
</evidence>
<dbReference type="PANTHER" id="PTHR13531:SF6">
    <property type="entry name" value="TMEM (HUMAN TRANSMEMBRANE PROTEIN) HOMOLOG"/>
    <property type="match status" value="1"/>
</dbReference>